<dbReference type="FunFam" id="3.40.309.10:FF:000012">
    <property type="entry name" value="Betaine aldehyde dehydrogenase"/>
    <property type="match status" value="1"/>
</dbReference>
<feature type="active site" evidence="7">
    <location>
        <position position="249"/>
    </location>
</feature>
<protein>
    <submittedName>
        <fullName evidence="10">Aldehyde dehydrogenase</fullName>
    </submittedName>
</protein>
<dbReference type="Gene3D" id="3.40.605.10">
    <property type="entry name" value="Aldehyde Dehydrogenase, Chain A, domain 1"/>
    <property type="match status" value="1"/>
</dbReference>
<dbReference type="Gene3D" id="3.40.309.10">
    <property type="entry name" value="Aldehyde Dehydrogenase, Chain A, domain 2"/>
    <property type="match status" value="1"/>
</dbReference>
<evidence type="ECO:0000256" key="5">
    <source>
        <dbReference type="ARBA" id="ARBA00023002"/>
    </source>
</evidence>
<dbReference type="InterPro" id="IPR016163">
    <property type="entry name" value="Ald_DH_C"/>
</dbReference>
<dbReference type="PROSITE" id="PS00687">
    <property type="entry name" value="ALDEHYDE_DEHYDR_GLU"/>
    <property type="match status" value="1"/>
</dbReference>
<dbReference type="SUPFAM" id="SSF53720">
    <property type="entry name" value="ALDH-like"/>
    <property type="match status" value="1"/>
</dbReference>
<dbReference type="GO" id="GO:0016620">
    <property type="term" value="F:oxidoreductase activity, acting on the aldehyde or oxo group of donors, NAD or NADP as acceptor"/>
    <property type="evidence" value="ECO:0007669"/>
    <property type="project" value="InterPro"/>
</dbReference>
<keyword evidence="4" id="KW-0630">Potassium</keyword>
<evidence type="ECO:0000259" key="9">
    <source>
        <dbReference type="Pfam" id="PF00171"/>
    </source>
</evidence>
<dbReference type="PANTHER" id="PTHR11699">
    <property type="entry name" value="ALDEHYDE DEHYDROGENASE-RELATED"/>
    <property type="match status" value="1"/>
</dbReference>
<name>A0A176XH91_AGRTU</name>
<dbReference type="AlphaFoldDB" id="A0A176XH91"/>
<comment type="caution">
    <text evidence="10">The sequence shown here is derived from an EMBL/GenBank/DDBJ whole genome shotgun (WGS) entry which is preliminary data.</text>
</comment>
<evidence type="ECO:0000256" key="4">
    <source>
        <dbReference type="ARBA" id="ARBA00022958"/>
    </source>
</evidence>
<dbReference type="Pfam" id="PF00171">
    <property type="entry name" value="Aldedh"/>
    <property type="match status" value="1"/>
</dbReference>
<organism evidence="10 11">
    <name type="scientific">Agrobacterium tumefaciens</name>
    <dbReference type="NCBI Taxonomy" id="358"/>
    <lineage>
        <taxon>Bacteria</taxon>
        <taxon>Pseudomonadati</taxon>
        <taxon>Pseudomonadota</taxon>
        <taxon>Alphaproteobacteria</taxon>
        <taxon>Hyphomicrobiales</taxon>
        <taxon>Rhizobiaceae</taxon>
        <taxon>Rhizobium/Agrobacterium group</taxon>
        <taxon>Agrobacterium</taxon>
        <taxon>Agrobacterium tumefaciens complex</taxon>
    </lineage>
</organism>
<keyword evidence="3" id="KW-0521">NADP</keyword>
<dbReference type="FunFam" id="3.40.605.10:FF:000007">
    <property type="entry name" value="NAD/NADP-dependent betaine aldehyde dehydrogenase"/>
    <property type="match status" value="1"/>
</dbReference>
<dbReference type="Proteomes" id="UP000077098">
    <property type="component" value="Unassembled WGS sequence"/>
</dbReference>
<sequence>MTAMLQGRLLIDGEIVDGEAGWSDSINPADETVIGRVSNASANDVARAVDAGRRAWPGWAERSIEERGEIIRDFADRIISRSDEIARTEVLDSGNTLRPTLNAMGEIQKTARYYAGIAYMLRGATIPATPNNMHMTIFEPYGVVGRIAAYNHPALFSVARALSALVAGNAVVAKPPETCPLSALAIAEIARDVLPRGIYNVVNGTGGEVGNALVRSPHVKRLALIGSVPTGMAIQRSAAEVAVKHVTLELGGKNPMIVFPDVDPDRAADGAIEGMNFAWQGQSCGSNSRVLVHDDIYDAVVERITARAAAIRTGDPMSMDSGMGPVNSAKAYAHVTSFLDPQQTQGARLMTGGKRPRGREFEKGYWIEPTVFADVTKQMRLWREEVFGPILSIARWRDYEEMVALANDTEYGLSAAIWTNDISLALKTARRVRAGSIFINGSNRHLPGLPWGGFKNSGIDREEGVEEILSYLETKTINIML</sequence>
<feature type="domain" description="Aldehyde dehydrogenase" evidence="9">
    <location>
        <begin position="23"/>
        <end position="477"/>
    </location>
</feature>
<dbReference type="GO" id="GO:0046872">
    <property type="term" value="F:metal ion binding"/>
    <property type="evidence" value="ECO:0007669"/>
    <property type="project" value="UniProtKB-KW"/>
</dbReference>
<keyword evidence="2" id="KW-0479">Metal-binding</keyword>
<evidence type="ECO:0000313" key="10">
    <source>
        <dbReference type="EMBL" id="OAE48214.1"/>
    </source>
</evidence>
<comment type="similarity">
    <text evidence="1 8">Belongs to the aldehyde dehydrogenase family.</text>
</comment>
<evidence type="ECO:0000256" key="1">
    <source>
        <dbReference type="ARBA" id="ARBA00009986"/>
    </source>
</evidence>
<accession>A0A176XH91</accession>
<reference evidence="10 11" key="1">
    <citation type="submission" date="2016-05" db="EMBL/GenBank/DDBJ databases">
        <authorList>
            <person name="Lavstsen T."/>
            <person name="Jespersen J.S."/>
        </authorList>
    </citation>
    <scope>NUCLEOTIDE SEQUENCE [LARGE SCALE GENOMIC DNA]</scope>
    <source>
        <strain evidence="10 11">KCJ1736</strain>
    </source>
</reference>
<dbReference type="EMBL" id="LXPS01000007">
    <property type="protein sequence ID" value="OAE48214.1"/>
    <property type="molecule type" value="Genomic_DNA"/>
</dbReference>
<keyword evidence="6" id="KW-0558">Oxidation</keyword>
<keyword evidence="5 8" id="KW-0560">Oxidoreductase</keyword>
<evidence type="ECO:0000256" key="3">
    <source>
        <dbReference type="ARBA" id="ARBA00022857"/>
    </source>
</evidence>
<gene>
    <name evidence="10" type="ORF">A7J57_22700</name>
</gene>
<evidence type="ECO:0000256" key="2">
    <source>
        <dbReference type="ARBA" id="ARBA00022723"/>
    </source>
</evidence>
<evidence type="ECO:0000313" key="11">
    <source>
        <dbReference type="Proteomes" id="UP000077098"/>
    </source>
</evidence>
<dbReference type="RefSeq" id="WP_063947991.1">
    <property type="nucleotide sequence ID" value="NZ_LXPS01000007.1"/>
</dbReference>
<proteinExistence type="inferred from homology"/>
<dbReference type="InterPro" id="IPR029510">
    <property type="entry name" value="Ald_DH_CS_GLU"/>
</dbReference>
<evidence type="ECO:0000256" key="8">
    <source>
        <dbReference type="RuleBase" id="RU003345"/>
    </source>
</evidence>
<evidence type="ECO:0000256" key="6">
    <source>
        <dbReference type="ARBA" id="ARBA00023097"/>
    </source>
</evidence>
<dbReference type="InterPro" id="IPR016162">
    <property type="entry name" value="Ald_DH_N"/>
</dbReference>
<dbReference type="InterPro" id="IPR015590">
    <property type="entry name" value="Aldehyde_DH_dom"/>
</dbReference>
<dbReference type="InterPro" id="IPR016161">
    <property type="entry name" value="Ald_DH/histidinol_DH"/>
</dbReference>
<evidence type="ECO:0000256" key="7">
    <source>
        <dbReference type="PROSITE-ProRule" id="PRU10007"/>
    </source>
</evidence>